<dbReference type="GeneID" id="95989175"/>
<evidence type="ECO:0000313" key="5">
    <source>
        <dbReference type="Proteomes" id="UP001565368"/>
    </source>
</evidence>
<sequence>MSSPRTVAVYGATGNIGAPLIKALYPRHEAGEIKLIVIHRAGSKLDNVPADVERRVLDYASGTEAQVHEALRGVNILLAATYNTTREQDQAFANHLSTLPNRDTFRFFFSDYSVRWTPEEEATITESKFFIRNAARKLGVKVTGIQNGLFEDFFFFPGFVGADAKANTLTTYPGAFDKSFPITSTPWLAEAVAQIVSETPLDQIQDQYTVVETWFSGPQLVEAFTKVHGEKPKVAEYTEEEHAARLAGGGLPALGALLAQKWSGEFPPGNEFTPRGLTKRTIDQAVATAAKA</sequence>
<reference evidence="4 5" key="1">
    <citation type="submission" date="2023-08" db="EMBL/GenBank/DDBJ databases">
        <title>Annotated Genome Sequence of Vanrija albida AlHP1.</title>
        <authorList>
            <person name="Herzog R."/>
        </authorList>
    </citation>
    <scope>NUCLEOTIDE SEQUENCE [LARGE SCALE GENOMIC DNA]</scope>
    <source>
        <strain evidence="4 5">AlHP1</strain>
    </source>
</reference>
<dbReference type="Gene3D" id="3.40.50.720">
    <property type="entry name" value="NAD(P)-binding Rossmann-like Domain"/>
    <property type="match status" value="1"/>
</dbReference>
<dbReference type="PANTHER" id="PTHR47706:SF9">
    <property type="entry name" value="NMRA-LIKE DOMAIN-CONTAINING PROTEIN-RELATED"/>
    <property type="match status" value="1"/>
</dbReference>
<evidence type="ECO:0000256" key="2">
    <source>
        <dbReference type="ARBA" id="ARBA00023002"/>
    </source>
</evidence>
<dbReference type="RefSeq" id="XP_069206377.1">
    <property type="nucleotide sequence ID" value="XM_069356536.1"/>
</dbReference>
<organism evidence="4 5">
    <name type="scientific">Vanrija albida</name>
    <dbReference type="NCBI Taxonomy" id="181172"/>
    <lineage>
        <taxon>Eukaryota</taxon>
        <taxon>Fungi</taxon>
        <taxon>Dikarya</taxon>
        <taxon>Basidiomycota</taxon>
        <taxon>Agaricomycotina</taxon>
        <taxon>Tremellomycetes</taxon>
        <taxon>Trichosporonales</taxon>
        <taxon>Trichosporonaceae</taxon>
        <taxon>Vanrija</taxon>
    </lineage>
</organism>
<dbReference type="PANTHER" id="PTHR47706">
    <property type="entry name" value="NMRA-LIKE FAMILY PROTEIN"/>
    <property type="match status" value="1"/>
</dbReference>
<accession>A0ABR3PVF1</accession>
<proteinExistence type="predicted"/>
<dbReference type="Proteomes" id="UP001565368">
    <property type="component" value="Unassembled WGS sequence"/>
</dbReference>
<keyword evidence="2" id="KW-0560">Oxidoreductase</keyword>
<keyword evidence="1" id="KW-0521">NADP</keyword>
<protein>
    <recommendedName>
        <fullName evidence="3">NmrA-like domain-containing protein</fullName>
    </recommendedName>
</protein>
<name>A0ABR3PVF1_9TREE</name>
<dbReference type="Pfam" id="PF05368">
    <property type="entry name" value="NmrA"/>
    <property type="match status" value="1"/>
</dbReference>
<dbReference type="InterPro" id="IPR036291">
    <property type="entry name" value="NAD(P)-bd_dom_sf"/>
</dbReference>
<dbReference type="SUPFAM" id="SSF51735">
    <property type="entry name" value="NAD(P)-binding Rossmann-fold domains"/>
    <property type="match status" value="1"/>
</dbReference>
<evidence type="ECO:0000313" key="4">
    <source>
        <dbReference type="EMBL" id="KAL1406433.1"/>
    </source>
</evidence>
<evidence type="ECO:0000259" key="3">
    <source>
        <dbReference type="Pfam" id="PF05368"/>
    </source>
</evidence>
<feature type="domain" description="NmrA-like" evidence="3">
    <location>
        <begin position="5"/>
        <end position="233"/>
    </location>
</feature>
<comment type="caution">
    <text evidence="4">The sequence shown here is derived from an EMBL/GenBank/DDBJ whole genome shotgun (WGS) entry which is preliminary data.</text>
</comment>
<evidence type="ECO:0000256" key="1">
    <source>
        <dbReference type="ARBA" id="ARBA00022857"/>
    </source>
</evidence>
<dbReference type="InterPro" id="IPR051609">
    <property type="entry name" value="NmrA/Isoflavone_reductase-like"/>
</dbReference>
<gene>
    <name evidence="4" type="ORF">Q8F55_008132</name>
</gene>
<dbReference type="EMBL" id="JBBXJM010000006">
    <property type="protein sequence ID" value="KAL1406433.1"/>
    <property type="molecule type" value="Genomic_DNA"/>
</dbReference>
<dbReference type="InterPro" id="IPR008030">
    <property type="entry name" value="NmrA-like"/>
</dbReference>
<keyword evidence="5" id="KW-1185">Reference proteome</keyword>